<dbReference type="AlphaFoldDB" id="A0A6A6V9T1"/>
<keyword evidence="1" id="KW-0812">Transmembrane</keyword>
<feature type="transmembrane region" description="Helical" evidence="1">
    <location>
        <begin position="203"/>
        <end position="224"/>
    </location>
</feature>
<name>A0A6A6V9T1_9PLEO</name>
<keyword evidence="1" id="KW-1133">Transmembrane helix</keyword>
<dbReference type="OrthoDB" id="9451547at2759"/>
<keyword evidence="1" id="KW-0472">Membrane</keyword>
<gene>
    <name evidence="2" type="ORF">M011DRAFT_404567</name>
</gene>
<evidence type="ECO:0000313" key="3">
    <source>
        <dbReference type="Proteomes" id="UP000799440"/>
    </source>
</evidence>
<sequence>MGSFYGEPPVNSISKWHPEPTFRGTYGILSTCLITMVLCVWTAVHLNIPAHGETGIITPQNRRKFGWLVMGLFAPEIVCKCSSLQVHKLSRQPIAEHCMQDPIAVEGRHDWTMVHSHYAAMGGIGVDVRDTPFIASTTYSQFALTTSGLRWVAYNAIDALPNVPELEIWDKSKASGLTKTLVCLQATWFCVQCLGRLSQSLPITLLGLNTFVHALCALLIYLLWWNKPLDIEARTTLQGTSSKAISVLLLVSAFEIPPFQLDFEHEFRPMAARFAVLLVYDHAVPPLAIRMSGFPTDTVTKRTTSAFTIATVCYGCIHLSAWDAPFADSTQRLMWIISCFFLTSAGCFFWVWEYVQNRPHGITSSRYYVRVLPLLTILIFFLGLVYRAARVFLVVECFISIAYLPDAVYRVPSWSQYFPHIG</sequence>
<keyword evidence="3" id="KW-1185">Reference proteome</keyword>
<dbReference type="PANTHER" id="PTHR35043">
    <property type="entry name" value="TRANSCRIPTION FACTOR DOMAIN-CONTAINING PROTEIN"/>
    <property type="match status" value="1"/>
</dbReference>
<feature type="transmembrane region" description="Helical" evidence="1">
    <location>
        <begin position="333"/>
        <end position="355"/>
    </location>
</feature>
<feature type="transmembrane region" description="Helical" evidence="1">
    <location>
        <begin position="367"/>
        <end position="385"/>
    </location>
</feature>
<accession>A0A6A6V9T1</accession>
<feature type="transmembrane region" description="Helical" evidence="1">
    <location>
        <begin position="304"/>
        <end position="321"/>
    </location>
</feature>
<dbReference type="EMBL" id="MU006578">
    <property type="protein sequence ID" value="KAF2746280.1"/>
    <property type="molecule type" value="Genomic_DNA"/>
</dbReference>
<protein>
    <submittedName>
        <fullName evidence="2">Uncharacterized protein</fullName>
    </submittedName>
</protein>
<organism evidence="2 3">
    <name type="scientific">Sporormia fimetaria CBS 119925</name>
    <dbReference type="NCBI Taxonomy" id="1340428"/>
    <lineage>
        <taxon>Eukaryota</taxon>
        <taxon>Fungi</taxon>
        <taxon>Dikarya</taxon>
        <taxon>Ascomycota</taxon>
        <taxon>Pezizomycotina</taxon>
        <taxon>Dothideomycetes</taxon>
        <taxon>Pleosporomycetidae</taxon>
        <taxon>Pleosporales</taxon>
        <taxon>Sporormiaceae</taxon>
        <taxon>Sporormia</taxon>
    </lineage>
</organism>
<evidence type="ECO:0000313" key="2">
    <source>
        <dbReference type="EMBL" id="KAF2746280.1"/>
    </source>
</evidence>
<reference evidence="2" key="1">
    <citation type="journal article" date="2020" name="Stud. Mycol.">
        <title>101 Dothideomycetes genomes: a test case for predicting lifestyles and emergence of pathogens.</title>
        <authorList>
            <person name="Haridas S."/>
            <person name="Albert R."/>
            <person name="Binder M."/>
            <person name="Bloem J."/>
            <person name="Labutti K."/>
            <person name="Salamov A."/>
            <person name="Andreopoulos B."/>
            <person name="Baker S."/>
            <person name="Barry K."/>
            <person name="Bills G."/>
            <person name="Bluhm B."/>
            <person name="Cannon C."/>
            <person name="Castanera R."/>
            <person name="Culley D."/>
            <person name="Daum C."/>
            <person name="Ezra D."/>
            <person name="Gonzalez J."/>
            <person name="Henrissat B."/>
            <person name="Kuo A."/>
            <person name="Liang C."/>
            <person name="Lipzen A."/>
            <person name="Lutzoni F."/>
            <person name="Magnuson J."/>
            <person name="Mondo S."/>
            <person name="Nolan M."/>
            <person name="Ohm R."/>
            <person name="Pangilinan J."/>
            <person name="Park H.-J."/>
            <person name="Ramirez L."/>
            <person name="Alfaro M."/>
            <person name="Sun H."/>
            <person name="Tritt A."/>
            <person name="Yoshinaga Y."/>
            <person name="Zwiers L.-H."/>
            <person name="Turgeon B."/>
            <person name="Goodwin S."/>
            <person name="Spatafora J."/>
            <person name="Crous P."/>
            <person name="Grigoriev I."/>
        </authorList>
    </citation>
    <scope>NUCLEOTIDE SEQUENCE</scope>
    <source>
        <strain evidence="2">CBS 119925</strain>
    </source>
</reference>
<proteinExistence type="predicted"/>
<dbReference type="Proteomes" id="UP000799440">
    <property type="component" value="Unassembled WGS sequence"/>
</dbReference>
<evidence type="ECO:0000256" key="1">
    <source>
        <dbReference type="SAM" id="Phobius"/>
    </source>
</evidence>
<dbReference type="PANTHER" id="PTHR35043:SF9">
    <property type="match status" value="1"/>
</dbReference>